<keyword evidence="3" id="KW-1185">Reference proteome</keyword>
<organism evidence="2 3">
    <name type="scientific">Theobroma cacao</name>
    <name type="common">Cacao</name>
    <name type="synonym">Cocoa</name>
    <dbReference type="NCBI Taxonomy" id="3641"/>
    <lineage>
        <taxon>Eukaryota</taxon>
        <taxon>Viridiplantae</taxon>
        <taxon>Streptophyta</taxon>
        <taxon>Embryophyta</taxon>
        <taxon>Tracheophyta</taxon>
        <taxon>Spermatophyta</taxon>
        <taxon>Magnoliopsida</taxon>
        <taxon>eudicotyledons</taxon>
        <taxon>Gunneridae</taxon>
        <taxon>Pentapetalae</taxon>
        <taxon>rosids</taxon>
        <taxon>malvids</taxon>
        <taxon>Malvales</taxon>
        <taxon>Malvaceae</taxon>
        <taxon>Byttnerioideae</taxon>
        <taxon>Theobroma</taxon>
    </lineage>
</organism>
<dbReference type="InParanoid" id="S1RWM0"/>
<sequence length="84" mass="10106">MFPVGTKWNVTISVTGGERERKEESGRFVHVKRRKRKTTRLLVGWRKKEEKERKKRKENKRKEKKGKENNKENGHGLTSKENWT</sequence>
<feature type="compositionally biased region" description="Basic residues" evidence="1">
    <location>
        <begin position="53"/>
        <end position="64"/>
    </location>
</feature>
<dbReference type="HOGENOM" id="CLU_2532035_0_0_1"/>
<feature type="compositionally biased region" description="Basic and acidic residues" evidence="1">
    <location>
        <begin position="17"/>
        <end position="27"/>
    </location>
</feature>
<feature type="compositionally biased region" description="Basic and acidic residues" evidence="1">
    <location>
        <begin position="65"/>
        <end position="74"/>
    </location>
</feature>
<protein>
    <submittedName>
        <fullName evidence="2">Uncharacterized protein</fullName>
    </submittedName>
</protein>
<dbReference type="EMBL" id="KE133516">
    <property type="protein sequence ID" value="EOY20510.1"/>
    <property type="molecule type" value="Genomic_DNA"/>
</dbReference>
<evidence type="ECO:0000256" key="1">
    <source>
        <dbReference type="SAM" id="MobiDB-lite"/>
    </source>
</evidence>
<proteinExistence type="predicted"/>
<evidence type="ECO:0000313" key="2">
    <source>
        <dbReference type="EMBL" id="EOY20510.1"/>
    </source>
</evidence>
<gene>
    <name evidence="2" type="ORF">TCM_046143</name>
</gene>
<feature type="region of interest" description="Disordered" evidence="1">
    <location>
        <begin position="15"/>
        <end position="84"/>
    </location>
</feature>
<dbReference type="AlphaFoldDB" id="S1RWM0"/>
<evidence type="ECO:0000313" key="3">
    <source>
        <dbReference type="Proteomes" id="UP000026915"/>
    </source>
</evidence>
<reference evidence="2 3" key="1">
    <citation type="journal article" date="2013" name="Genome Biol.">
        <title>The genome sequence of the most widely cultivated cacao type and its use to identify candidate genes regulating pod color.</title>
        <authorList>
            <person name="Motamayor J.C."/>
            <person name="Mockaitis K."/>
            <person name="Schmutz J."/>
            <person name="Haiminen N."/>
            <person name="Iii D.L."/>
            <person name="Cornejo O."/>
            <person name="Findley S.D."/>
            <person name="Zheng P."/>
            <person name="Utro F."/>
            <person name="Royaert S."/>
            <person name="Saski C."/>
            <person name="Jenkins J."/>
            <person name="Podicheti R."/>
            <person name="Zhao M."/>
            <person name="Scheffler B.E."/>
            <person name="Stack J.C."/>
            <person name="Feltus F.A."/>
            <person name="Mustiga G.M."/>
            <person name="Amores F."/>
            <person name="Phillips W."/>
            <person name="Marelli J.P."/>
            <person name="May G.D."/>
            <person name="Shapiro H."/>
            <person name="Ma J."/>
            <person name="Bustamante C.D."/>
            <person name="Schnell R.J."/>
            <person name="Main D."/>
            <person name="Gilbert D."/>
            <person name="Parida L."/>
            <person name="Kuhn D.N."/>
        </authorList>
    </citation>
    <scope>NUCLEOTIDE SEQUENCE [LARGE SCALE GENOMIC DNA]</scope>
    <source>
        <strain evidence="3">cv. Matina 1-6</strain>
    </source>
</reference>
<feature type="compositionally biased region" description="Basic residues" evidence="1">
    <location>
        <begin position="29"/>
        <end position="39"/>
    </location>
</feature>
<dbReference type="Gramene" id="EOY20510">
    <property type="protein sequence ID" value="EOY20510"/>
    <property type="gene ID" value="TCM_046143"/>
</dbReference>
<dbReference type="Proteomes" id="UP000026915">
    <property type="component" value="Unassembled WGS sequence"/>
</dbReference>
<accession>S1RWM0</accession>
<name>S1RWM0_THECC</name>